<accession>A0A1G9UVT8</accession>
<dbReference type="RefSeq" id="WP_092073572.1">
    <property type="nucleotide sequence ID" value="NZ_FNHB01000006.1"/>
</dbReference>
<dbReference type="Proteomes" id="UP000214880">
    <property type="component" value="Unassembled WGS sequence"/>
</dbReference>
<reference evidence="2 3" key="1">
    <citation type="submission" date="2016-10" db="EMBL/GenBank/DDBJ databases">
        <authorList>
            <person name="de Groot N.N."/>
        </authorList>
    </citation>
    <scope>NUCLEOTIDE SEQUENCE [LARGE SCALE GENOMIC DNA]</scope>
    <source>
        <strain evidence="2 3">DSM 1736</strain>
    </source>
</reference>
<evidence type="ECO:0000259" key="1">
    <source>
        <dbReference type="Pfam" id="PF22696"/>
    </source>
</evidence>
<dbReference type="Gene3D" id="2.30.110.10">
    <property type="entry name" value="Electron Transport, Fmn-binding Protein, Chain A"/>
    <property type="match status" value="1"/>
</dbReference>
<dbReference type="Pfam" id="PF22696">
    <property type="entry name" value="Putative_PNPOx_2"/>
    <property type="match status" value="1"/>
</dbReference>
<feature type="domain" description="Pyridoxamine 5'-phosphate oxidase-like" evidence="1">
    <location>
        <begin position="11"/>
        <end position="132"/>
    </location>
</feature>
<dbReference type="STRING" id="146817.SAMN04488502_10680"/>
<keyword evidence="3" id="KW-1185">Reference proteome</keyword>
<organism evidence="2 3">
    <name type="scientific">Dendrosporobacter quercicolus</name>
    <dbReference type="NCBI Taxonomy" id="146817"/>
    <lineage>
        <taxon>Bacteria</taxon>
        <taxon>Bacillati</taxon>
        <taxon>Bacillota</taxon>
        <taxon>Negativicutes</taxon>
        <taxon>Selenomonadales</taxon>
        <taxon>Sporomusaceae</taxon>
        <taxon>Dendrosporobacter</taxon>
    </lineage>
</organism>
<proteinExistence type="predicted"/>
<dbReference type="EMBL" id="FNHB01000006">
    <property type="protein sequence ID" value="SDM63917.1"/>
    <property type="molecule type" value="Genomic_DNA"/>
</dbReference>
<evidence type="ECO:0000313" key="2">
    <source>
        <dbReference type="EMBL" id="SDM63917.1"/>
    </source>
</evidence>
<dbReference type="AlphaFoldDB" id="A0A1G9UVT8"/>
<dbReference type="OrthoDB" id="2146997at2"/>
<dbReference type="SUPFAM" id="SSF50475">
    <property type="entry name" value="FMN-binding split barrel"/>
    <property type="match status" value="1"/>
</dbReference>
<dbReference type="InterPro" id="IPR012349">
    <property type="entry name" value="Split_barrel_FMN-bd"/>
</dbReference>
<name>A0A1G9UVT8_9FIRM</name>
<sequence length="138" mass="15394">MNTIQKEYYRVLAQTNALALATAVDNRPNVRIVNFVYAPDRPGILYFMSDRENKKVLEFQQNSNAAFPVDGVAHVRARQALVQKSRFTIDDLKDLFIAKVPGYDQTLEAIGGTLDVFEIQVKKAVIVTGFGEPAALSF</sequence>
<dbReference type="InterPro" id="IPR055196">
    <property type="entry name" value="Putative_PNPOx_2"/>
</dbReference>
<evidence type="ECO:0000313" key="3">
    <source>
        <dbReference type="Proteomes" id="UP000214880"/>
    </source>
</evidence>
<protein>
    <submittedName>
        <fullName evidence="2">Pyridoxamine 5'-phosphate oxidase</fullName>
    </submittedName>
</protein>
<gene>
    <name evidence="2" type="ORF">SAMN04488502_10680</name>
</gene>